<organism evidence="6 7">
    <name type="scientific">Mucilaginibacter dorajii</name>
    <dbReference type="NCBI Taxonomy" id="692994"/>
    <lineage>
        <taxon>Bacteria</taxon>
        <taxon>Pseudomonadati</taxon>
        <taxon>Bacteroidota</taxon>
        <taxon>Sphingobacteriia</taxon>
        <taxon>Sphingobacteriales</taxon>
        <taxon>Sphingobacteriaceae</taxon>
        <taxon>Mucilaginibacter</taxon>
    </lineage>
</organism>
<dbReference type="EMBL" id="BAAAZC010000021">
    <property type="protein sequence ID" value="GAA3977362.1"/>
    <property type="molecule type" value="Genomic_DNA"/>
</dbReference>
<gene>
    <name evidence="6" type="ORF">GCM10022210_30220</name>
</gene>
<dbReference type="Proteomes" id="UP001500742">
    <property type="component" value="Unassembled WGS sequence"/>
</dbReference>
<feature type="chain" id="PRO_5046535061" evidence="5">
    <location>
        <begin position="21"/>
        <end position="368"/>
    </location>
</feature>
<feature type="signal peptide" evidence="5">
    <location>
        <begin position="1"/>
        <end position="20"/>
    </location>
</feature>
<dbReference type="RefSeq" id="WP_259097135.1">
    <property type="nucleotide sequence ID" value="NZ_BAAAZC010000021.1"/>
</dbReference>
<name>A0ABP7Q6B9_9SPHI</name>
<comment type="similarity">
    <text evidence="1 4">Belongs to the glycosyl hydrolase 43 family.</text>
</comment>
<proteinExistence type="inferred from homology"/>
<evidence type="ECO:0000256" key="3">
    <source>
        <dbReference type="ARBA" id="ARBA00023295"/>
    </source>
</evidence>
<dbReference type="GO" id="GO:0016787">
    <property type="term" value="F:hydrolase activity"/>
    <property type="evidence" value="ECO:0007669"/>
    <property type="project" value="UniProtKB-KW"/>
</dbReference>
<dbReference type="InterPro" id="IPR006710">
    <property type="entry name" value="Glyco_hydro_43"/>
</dbReference>
<sequence length="368" mass="41110">MKPYRFLLSALLLLSSLANAQSKLIAFTPGTIWPDNNGLHINAHGGGMLYKNGTYYWFGEHKIAGDAGNRAMVGVHCYSSKDLYNWKDEGIALAVSPDSTNDIAKGCILERPKVIYNPKTKKYVMWFHLELRGQGYKAARAGVATADKVSGPYTFIKSYRPNAGFMPLYPEGTPDNEKVNCTHPTNESEGFFCRDLPGGQMARDMNVFVDDDGKAYHIFSAEENYTLDIAELNDNYTGHTGKFARVYAGHQTEAPAIFKHKGIYYMIGSGTTGWAPNPARWFTAKSIYGPWTYHGNPCIGKGSEITFGGQSTYVLPVTGKKDAFIFMADKWTPKDAIDGRYLWLPVTFKGDDIEISWMDKWDLSVFKK</sequence>
<dbReference type="Gene3D" id="2.115.10.20">
    <property type="entry name" value="Glycosyl hydrolase domain, family 43"/>
    <property type="match status" value="1"/>
</dbReference>
<evidence type="ECO:0000313" key="6">
    <source>
        <dbReference type="EMBL" id="GAA3977362.1"/>
    </source>
</evidence>
<dbReference type="Pfam" id="PF04616">
    <property type="entry name" value="Glyco_hydro_43"/>
    <property type="match status" value="1"/>
</dbReference>
<comment type="caution">
    <text evidence="6">The sequence shown here is derived from an EMBL/GenBank/DDBJ whole genome shotgun (WGS) entry which is preliminary data.</text>
</comment>
<evidence type="ECO:0000313" key="7">
    <source>
        <dbReference type="Proteomes" id="UP001500742"/>
    </source>
</evidence>
<keyword evidence="7" id="KW-1185">Reference proteome</keyword>
<accession>A0ABP7Q6B9</accession>
<evidence type="ECO:0000256" key="5">
    <source>
        <dbReference type="SAM" id="SignalP"/>
    </source>
</evidence>
<evidence type="ECO:0000256" key="1">
    <source>
        <dbReference type="ARBA" id="ARBA00009865"/>
    </source>
</evidence>
<dbReference type="InterPro" id="IPR023296">
    <property type="entry name" value="Glyco_hydro_beta-prop_sf"/>
</dbReference>
<dbReference type="PANTHER" id="PTHR22925">
    <property type="entry name" value="GLYCOSYL HYDROLASE 43 FAMILY MEMBER"/>
    <property type="match status" value="1"/>
</dbReference>
<reference evidence="7" key="1">
    <citation type="journal article" date="2019" name="Int. J. Syst. Evol. Microbiol.">
        <title>The Global Catalogue of Microorganisms (GCM) 10K type strain sequencing project: providing services to taxonomists for standard genome sequencing and annotation.</title>
        <authorList>
            <consortium name="The Broad Institute Genomics Platform"/>
            <consortium name="The Broad Institute Genome Sequencing Center for Infectious Disease"/>
            <person name="Wu L."/>
            <person name="Ma J."/>
        </authorList>
    </citation>
    <scope>NUCLEOTIDE SEQUENCE [LARGE SCALE GENOMIC DNA]</scope>
    <source>
        <strain evidence="7">JCM 16601</strain>
    </source>
</reference>
<keyword evidence="2 4" id="KW-0378">Hydrolase</keyword>
<keyword evidence="5" id="KW-0732">Signal</keyword>
<dbReference type="CDD" id="cd18825">
    <property type="entry name" value="GH43_CtGH43-like"/>
    <property type="match status" value="1"/>
</dbReference>
<evidence type="ECO:0000256" key="4">
    <source>
        <dbReference type="RuleBase" id="RU361187"/>
    </source>
</evidence>
<keyword evidence="3 4" id="KW-0326">Glycosidase</keyword>
<dbReference type="SUPFAM" id="SSF75005">
    <property type="entry name" value="Arabinanase/levansucrase/invertase"/>
    <property type="match status" value="1"/>
</dbReference>
<evidence type="ECO:0000256" key="2">
    <source>
        <dbReference type="ARBA" id="ARBA00022801"/>
    </source>
</evidence>
<protein>
    <submittedName>
        <fullName evidence="6">Glycoside hydrolase family 43 protein</fullName>
    </submittedName>
</protein>
<dbReference type="PANTHER" id="PTHR22925:SF3">
    <property type="entry name" value="GLYCOSYL HYDROLASE FAMILY PROTEIN 43"/>
    <property type="match status" value="1"/>
</dbReference>